<keyword evidence="3" id="KW-1185">Reference proteome</keyword>
<gene>
    <name evidence="2" type="ORF">PIB30_086177</name>
</gene>
<evidence type="ECO:0000256" key="1">
    <source>
        <dbReference type="SAM" id="Phobius"/>
    </source>
</evidence>
<keyword evidence="1" id="KW-0472">Membrane</keyword>
<evidence type="ECO:0008006" key="4">
    <source>
        <dbReference type="Google" id="ProtNLM"/>
    </source>
</evidence>
<name>A0ABU6YSJ0_9FABA</name>
<organism evidence="2 3">
    <name type="scientific">Stylosanthes scabra</name>
    <dbReference type="NCBI Taxonomy" id="79078"/>
    <lineage>
        <taxon>Eukaryota</taxon>
        <taxon>Viridiplantae</taxon>
        <taxon>Streptophyta</taxon>
        <taxon>Embryophyta</taxon>
        <taxon>Tracheophyta</taxon>
        <taxon>Spermatophyta</taxon>
        <taxon>Magnoliopsida</taxon>
        <taxon>eudicotyledons</taxon>
        <taxon>Gunneridae</taxon>
        <taxon>Pentapetalae</taxon>
        <taxon>rosids</taxon>
        <taxon>fabids</taxon>
        <taxon>Fabales</taxon>
        <taxon>Fabaceae</taxon>
        <taxon>Papilionoideae</taxon>
        <taxon>50 kb inversion clade</taxon>
        <taxon>dalbergioids sensu lato</taxon>
        <taxon>Dalbergieae</taxon>
        <taxon>Pterocarpus clade</taxon>
        <taxon>Stylosanthes</taxon>
    </lineage>
</organism>
<evidence type="ECO:0000313" key="2">
    <source>
        <dbReference type="EMBL" id="MED6212707.1"/>
    </source>
</evidence>
<dbReference type="EMBL" id="JASCZI010243121">
    <property type="protein sequence ID" value="MED6212707.1"/>
    <property type="molecule type" value="Genomic_DNA"/>
</dbReference>
<sequence length="103" mass="11387">MACYFLARSSALFTASMVIAASRVCLSKSSLKAASSFRMGQLRVTVFAGFFFVNWDLVLHLLLRSLALCFYPLNMRFSTDGTNVKVGSLNNCPRDFGWGAESQ</sequence>
<keyword evidence="1" id="KW-0812">Transmembrane</keyword>
<protein>
    <recommendedName>
        <fullName evidence="4">Secreted protein</fullName>
    </recommendedName>
</protein>
<accession>A0ABU6YSJ0</accession>
<dbReference type="Proteomes" id="UP001341840">
    <property type="component" value="Unassembled WGS sequence"/>
</dbReference>
<comment type="caution">
    <text evidence="2">The sequence shown here is derived from an EMBL/GenBank/DDBJ whole genome shotgun (WGS) entry which is preliminary data.</text>
</comment>
<reference evidence="2 3" key="1">
    <citation type="journal article" date="2023" name="Plants (Basel)">
        <title>Bridging the Gap: Combining Genomics and Transcriptomics Approaches to Understand Stylosanthes scabra, an Orphan Legume from the Brazilian Caatinga.</title>
        <authorList>
            <person name="Ferreira-Neto J.R.C."/>
            <person name="da Silva M.D."/>
            <person name="Binneck E."/>
            <person name="de Melo N.F."/>
            <person name="da Silva R.H."/>
            <person name="de Melo A.L.T.M."/>
            <person name="Pandolfi V."/>
            <person name="Bustamante F.O."/>
            <person name="Brasileiro-Vidal A.C."/>
            <person name="Benko-Iseppon A.M."/>
        </authorList>
    </citation>
    <scope>NUCLEOTIDE SEQUENCE [LARGE SCALE GENOMIC DNA]</scope>
    <source>
        <tissue evidence="2">Leaves</tissue>
    </source>
</reference>
<proteinExistence type="predicted"/>
<evidence type="ECO:0000313" key="3">
    <source>
        <dbReference type="Proteomes" id="UP001341840"/>
    </source>
</evidence>
<keyword evidence="1" id="KW-1133">Transmembrane helix</keyword>
<feature type="transmembrane region" description="Helical" evidence="1">
    <location>
        <begin position="44"/>
        <end position="63"/>
    </location>
</feature>